<comment type="pathway">
    <text evidence="8">Mycotoxin biosynthesis; sterigmatocystin biosynthesis.</text>
</comment>
<dbReference type="Pfam" id="PF00067">
    <property type="entry name" value="p450"/>
    <property type="match status" value="1"/>
</dbReference>
<dbReference type="GO" id="GO:0004497">
    <property type="term" value="F:monooxygenase activity"/>
    <property type="evidence" value="ECO:0007669"/>
    <property type="project" value="UniProtKB-KW"/>
</dbReference>
<evidence type="ECO:0000313" key="11">
    <source>
        <dbReference type="Proteomes" id="UP000184356"/>
    </source>
</evidence>
<dbReference type="GO" id="GO:0020037">
    <property type="term" value="F:heme binding"/>
    <property type="evidence" value="ECO:0007669"/>
    <property type="project" value="InterPro"/>
</dbReference>
<dbReference type="SUPFAM" id="SSF48264">
    <property type="entry name" value="Cytochrome P450"/>
    <property type="match status" value="1"/>
</dbReference>
<evidence type="ECO:0000256" key="9">
    <source>
        <dbReference type="PIRSR" id="PIRSR602401-1"/>
    </source>
</evidence>
<dbReference type="AlphaFoldDB" id="A0A1L9TWL9"/>
<evidence type="ECO:0000256" key="4">
    <source>
        <dbReference type="ARBA" id="ARBA00022723"/>
    </source>
</evidence>
<keyword evidence="6 9" id="KW-0408">Iron</keyword>
<dbReference type="GO" id="GO:0045461">
    <property type="term" value="P:sterigmatocystin biosynthetic process"/>
    <property type="evidence" value="ECO:0007669"/>
    <property type="project" value="UniProtKB-ARBA"/>
</dbReference>
<evidence type="ECO:0000256" key="3">
    <source>
        <dbReference type="ARBA" id="ARBA00022617"/>
    </source>
</evidence>
<dbReference type="PANTHER" id="PTHR24305">
    <property type="entry name" value="CYTOCHROME P450"/>
    <property type="match status" value="1"/>
</dbReference>
<dbReference type="PRINTS" id="PR00385">
    <property type="entry name" value="P450"/>
</dbReference>
<dbReference type="InterPro" id="IPR002401">
    <property type="entry name" value="Cyt_P450_E_grp-I"/>
</dbReference>
<dbReference type="GO" id="GO:0016705">
    <property type="term" value="F:oxidoreductase activity, acting on paired donors, with incorporation or reduction of molecular oxygen"/>
    <property type="evidence" value="ECO:0007669"/>
    <property type="project" value="InterPro"/>
</dbReference>
<keyword evidence="4 9" id="KW-0479">Metal-binding</keyword>
<evidence type="ECO:0000256" key="7">
    <source>
        <dbReference type="ARBA" id="ARBA00023033"/>
    </source>
</evidence>
<feature type="binding site" description="axial binding residue" evidence="9">
    <location>
        <position position="449"/>
    </location>
    <ligand>
        <name>heme</name>
        <dbReference type="ChEBI" id="CHEBI:30413"/>
    </ligand>
    <ligandPart>
        <name>Fe</name>
        <dbReference type="ChEBI" id="CHEBI:18248"/>
    </ligandPart>
</feature>
<keyword evidence="3 9" id="KW-0349">Heme</keyword>
<evidence type="ECO:0000256" key="2">
    <source>
        <dbReference type="ARBA" id="ARBA00010617"/>
    </source>
</evidence>
<comment type="cofactor">
    <cofactor evidence="1 9">
        <name>heme</name>
        <dbReference type="ChEBI" id="CHEBI:30413"/>
    </cofactor>
</comment>
<keyword evidence="7" id="KW-0503">Monooxygenase</keyword>
<evidence type="ECO:0000256" key="5">
    <source>
        <dbReference type="ARBA" id="ARBA00023002"/>
    </source>
</evidence>
<dbReference type="STRING" id="1036612.A0A1L9TWL9"/>
<dbReference type="GO" id="GO:0005506">
    <property type="term" value="F:iron ion binding"/>
    <property type="evidence" value="ECO:0007669"/>
    <property type="project" value="InterPro"/>
</dbReference>
<evidence type="ECO:0000256" key="6">
    <source>
        <dbReference type="ARBA" id="ARBA00023004"/>
    </source>
</evidence>
<dbReference type="CDD" id="cd11058">
    <property type="entry name" value="CYP60B-like"/>
    <property type="match status" value="1"/>
</dbReference>
<comment type="similarity">
    <text evidence="2">Belongs to the cytochrome P450 family.</text>
</comment>
<dbReference type="OrthoDB" id="1470350at2759"/>
<evidence type="ECO:0000313" key="10">
    <source>
        <dbReference type="EMBL" id="OJJ63816.1"/>
    </source>
</evidence>
<dbReference type="RefSeq" id="XP_040707622.1">
    <property type="nucleotide sequence ID" value="XM_040844215.1"/>
</dbReference>
<keyword evidence="11" id="KW-1185">Reference proteome</keyword>
<dbReference type="PANTHER" id="PTHR24305:SF199">
    <property type="entry name" value="P450, PUTATIVE (EUROFUNG)-RELATED"/>
    <property type="match status" value="1"/>
</dbReference>
<dbReference type="InterPro" id="IPR001128">
    <property type="entry name" value="Cyt_P450"/>
</dbReference>
<name>A0A1L9TWL9_9EURO</name>
<keyword evidence="5" id="KW-0560">Oxidoreductase</keyword>
<gene>
    <name evidence="10" type="ORF">ASPSYDRAFT_25862</name>
</gene>
<dbReference type="GeneID" id="63760288"/>
<sequence>MIAYLLSSSLWATTLLAFVAYRLVLIIYNIYFHPLSKVPGPSAWAASRLPFIYSLVSGTSIHDFRSLHERYGPIIRVAPNEVTFAHPDAYTDIFQPRSDHGQRQLLKDPLWWARQPGHPDSLLSVISPEKHANMRRILSPGFTARALRQQEPFIQKYVNLLVSQLQDVIGKSKSTQVNMTPWFNYTTFDIFGDLGFGESFNCLQHSRYHAWIALLFGSVKAAGFVISTRYYPPIAFILQKCIPPSMRKKQQDHYEQIVDKVQRRLSWELQRPDLMSYVIEEGGSLKLDAGELYATFMILTTAGSETTATALTGTFNYLVNHSPKSLHQLENEIRSAFSSPEEITIEAVRELPFLNAVINEGLRLCPPVPWILPRLVPEGGSMICGTWLPGGTPVSIQAYTLNRDPTLFHKPNTFHPERWLDSSTSDSASCFFGDQRQVVQPFTIGPRACLGQHLAWAEMRLILAKLVWVFDFAAIDGQCVSWEDLRMYLLVERKPINVGVSLREGVQQGFD</sequence>
<organism evidence="10 11">
    <name type="scientific">Aspergillus sydowii CBS 593.65</name>
    <dbReference type="NCBI Taxonomy" id="1036612"/>
    <lineage>
        <taxon>Eukaryota</taxon>
        <taxon>Fungi</taxon>
        <taxon>Dikarya</taxon>
        <taxon>Ascomycota</taxon>
        <taxon>Pezizomycotina</taxon>
        <taxon>Eurotiomycetes</taxon>
        <taxon>Eurotiomycetidae</taxon>
        <taxon>Eurotiales</taxon>
        <taxon>Aspergillaceae</taxon>
        <taxon>Aspergillus</taxon>
        <taxon>Aspergillus subgen. Nidulantes</taxon>
    </lineage>
</organism>
<accession>A0A1L9TWL9</accession>
<proteinExistence type="inferred from homology"/>
<evidence type="ECO:0000256" key="8">
    <source>
        <dbReference type="ARBA" id="ARBA00060671"/>
    </source>
</evidence>
<evidence type="ECO:0000256" key="1">
    <source>
        <dbReference type="ARBA" id="ARBA00001971"/>
    </source>
</evidence>
<reference evidence="11" key="1">
    <citation type="journal article" date="2017" name="Genome Biol.">
        <title>Comparative genomics reveals high biological diversity and specific adaptations in the industrially and medically important fungal genus Aspergillus.</title>
        <authorList>
            <person name="de Vries R.P."/>
            <person name="Riley R."/>
            <person name="Wiebenga A."/>
            <person name="Aguilar-Osorio G."/>
            <person name="Amillis S."/>
            <person name="Uchima C.A."/>
            <person name="Anderluh G."/>
            <person name="Asadollahi M."/>
            <person name="Askin M."/>
            <person name="Barry K."/>
            <person name="Battaglia E."/>
            <person name="Bayram O."/>
            <person name="Benocci T."/>
            <person name="Braus-Stromeyer S.A."/>
            <person name="Caldana C."/>
            <person name="Canovas D."/>
            <person name="Cerqueira G.C."/>
            <person name="Chen F."/>
            <person name="Chen W."/>
            <person name="Choi C."/>
            <person name="Clum A."/>
            <person name="Dos Santos R.A."/>
            <person name="Damasio A.R."/>
            <person name="Diallinas G."/>
            <person name="Emri T."/>
            <person name="Fekete E."/>
            <person name="Flipphi M."/>
            <person name="Freyberg S."/>
            <person name="Gallo A."/>
            <person name="Gournas C."/>
            <person name="Habgood R."/>
            <person name="Hainaut M."/>
            <person name="Harispe M.L."/>
            <person name="Henrissat B."/>
            <person name="Hilden K.S."/>
            <person name="Hope R."/>
            <person name="Hossain A."/>
            <person name="Karabika E."/>
            <person name="Karaffa L."/>
            <person name="Karanyi Z."/>
            <person name="Krasevec N."/>
            <person name="Kuo A."/>
            <person name="Kusch H."/>
            <person name="LaButti K."/>
            <person name="Lagendijk E.L."/>
            <person name="Lapidus A."/>
            <person name="Levasseur A."/>
            <person name="Lindquist E."/>
            <person name="Lipzen A."/>
            <person name="Logrieco A.F."/>
            <person name="MacCabe A."/>
            <person name="Maekelae M.R."/>
            <person name="Malavazi I."/>
            <person name="Melin P."/>
            <person name="Meyer V."/>
            <person name="Mielnichuk N."/>
            <person name="Miskei M."/>
            <person name="Molnar A.P."/>
            <person name="Mule G."/>
            <person name="Ngan C.Y."/>
            <person name="Orejas M."/>
            <person name="Orosz E."/>
            <person name="Ouedraogo J.P."/>
            <person name="Overkamp K.M."/>
            <person name="Park H.-S."/>
            <person name="Perrone G."/>
            <person name="Piumi F."/>
            <person name="Punt P.J."/>
            <person name="Ram A.F."/>
            <person name="Ramon A."/>
            <person name="Rauscher S."/>
            <person name="Record E."/>
            <person name="Riano-Pachon D.M."/>
            <person name="Robert V."/>
            <person name="Roehrig J."/>
            <person name="Ruller R."/>
            <person name="Salamov A."/>
            <person name="Salih N.S."/>
            <person name="Samson R.A."/>
            <person name="Sandor E."/>
            <person name="Sanguinetti M."/>
            <person name="Schuetze T."/>
            <person name="Sepcic K."/>
            <person name="Shelest E."/>
            <person name="Sherlock G."/>
            <person name="Sophianopoulou V."/>
            <person name="Squina F.M."/>
            <person name="Sun H."/>
            <person name="Susca A."/>
            <person name="Todd R.B."/>
            <person name="Tsang A."/>
            <person name="Unkles S.E."/>
            <person name="van de Wiele N."/>
            <person name="van Rossen-Uffink D."/>
            <person name="Oliveira J.V."/>
            <person name="Vesth T.C."/>
            <person name="Visser J."/>
            <person name="Yu J.-H."/>
            <person name="Zhou M."/>
            <person name="Andersen M.R."/>
            <person name="Archer D.B."/>
            <person name="Baker S.E."/>
            <person name="Benoit I."/>
            <person name="Brakhage A.A."/>
            <person name="Braus G.H."/>
            <person name="Fischer R."/>
            <person name="Frisvad J.C."/>
            <person name="Goldman G.H."/>
            <person name="Houbraken J."/>
            <person name="Oakley B."/>
            <person name="Pocsi I."/>
            <person name="Scazzocchio C."/>
            <person name="Seiboth B."/>
            <person name="vanKuyk P.A."/>
            <person name="Wortman J."/>
            <person name="Dyer P.S."/>
            <person name="Grigoriev I.V."/>
        </authorList>
    </citation>
    <scope>NUCLEOTIDE SEQUENCE [LARGE SCALE GENOMIC DNA]</scope>
    <source>
        <strain evidence="11">CBS 593.65</strain>
    </source>
</reference>
<protein>
    <submittedName>
        <fullName evidence="10">Uncharacterized protein</fullName>
    </submittedName>
</protein>
<dbReference type="InterPro" id="IPR050121">
    <property type="entry name" value="Cytochrome_P450_monoxygenase"/>
</dbReference>
<dbReference type="VEuPathDB" id="FungiDB:ASPSYDRAFT_25862"/>
<dbReference type="FunFam" id="1.10.630.10:FF:000047">
    <property type="entry name" value="Cytochrome P450 monooxygenase"/>
    <property type="match status" value="1"/>
</dbReference>
<dbReference type="Gene3D" id="1.10.630.10">
    <property type="entry name" value="Cytochrome P450"/>
    <property type="match status" value="1"/>
</dbReference>
<dbReference type="PRINTS" id="PR00463">
    <property type="entry name" value="EP450I"/>
</dbReference>
<dbReference type="Proteomes" id="UP000184356">
    <property type="component" value="Unassembled WGS sequence"/>
</dbReference>
<dbReference type="EMBL" id="KV878582">
    <property type="protein sequence ID" value="OJJ63816.1"/>
    <property type="molecule type" value="Genomic_DNA"/>
</dbReference>
<dbReference type="InterPro" id="IPR036396">
    <property type="entry name" value="Cyt_P450_sf"/>
</dbReference>